<evidence type="ECO:0000259" key="10">
    <source>
        <dbReference type="Pfam" id="PF21895"/>
    </source>
</evidence>
<dbReference type="Pfam" id="PF21895">
    <property type="entry name" value="MTHFR_C"/>
    <property type="match status" value="1"/>
</dbReference>
<evidence type="ECO:0000256" key="5">
    <source>
        <dbReference type="ARBA" id="ARBA00022827"/>
    </source>
</evidence>
<dbReference type="GO" id="GO:0004489">
    <property type="term" value="F:methylenetetrahydrofolate reductase [NAD(P)H] activity"/>
    <property type="evidence" value="ECO:0007669"/>
    <property type="project" value="InterPro"/>
</dbReference>
<comment type="pathway">
    <text evidence="2 8">One-carbon metabolism; tetrahydrofolate interconversion.</text>
</comment>
<dbReference type="Pfam" id="PF02219">
    <property type="entry name" value="MTHFR"/>
    <property type="match status" value="1"/>
</dbReference>
<keyword evidence="7" id="KW-0560">Oxidoreductase</keyword>
<dbReference type="Proteomes" id="UP000807306">
    <property type="component" value="Unassembled WGS sequence"/>
</dbReference>
<protein>
    <submittedName>
        <fullName evidence="11">Methylenetetrahydrofolate reductase-domain-containing protein</fullName>
    </submittedName>
</protein>
<dbReference type="Gene3D" id="3.20.20.220">
    <property type="match status" value="1"/>
</dbReference>
<dbReference type="InterPro" id="IPR003171">
    <property type="entry name" value="Mehydrof_redctse-like"/>
</dbReference>
<evidence type="ECO:0000256" key="9">
    <source>
        <dbReference type="SAM" id="MobiDB-lite"/>
    </source>
</evidence>
<evidence type="ECO:0000313" key="11">
    <source>
        <dbReference type="EMBL" id="KAF9526957.1"/>
    </source>
</evidence>
<evidence type="ECO:0000256" key="3">
    <source>
        <dbReference type="ARBA" id="ARBA00006743"/>
    </source>
</evidence>
<dbReference type="InterPro" id="IPR029041">
    <property type="entry name" value="FAD-linked_oxidoreductase-like"/>
</dbReference>
<dbReference type="GO" id="GO:0005829">
    <property type="term" value="C:cytosol"/>
    <property type="evidence" value="ECO:0007669"/>
    <property type="project" value="TreeGrafter"/>
</dbReference>
<dbReference type="PANTHER" id="PTHR45754:SF1">
    <property type="entry name" value="METHYLENETETRAHYDROFOLATE REDUCTASE 1"/>
    <property type="match status" value="1"/>
</dbReference>
<dbReference type="CDD" id="cd00537">
    <property type="entry name" value="MTHFR"/>
    <property type="match status" value="1"/>
</dbReference>
<dbReference type="NCBIfam" id="TIGR00677">
    <property type="entry name" value="fadh2_euk"/>
    <property type="match status" value="1"/>
</dbReference>
<dbReference type="InterPro" id="IPR004621">
    <property type="entry name" value="Fadh2_euk"/>
</dbReference>
<organism evidence="11 12">
    <name type="scientific">Crepidotus variabilis</name>
    <dbReference type="NCBI Taxonomy" id="179855"/>
    <lineage>
        <taxon>Eukaryota</taxon>
        <taxon>Fungi</taxon>
        <taxon>Dikarya</taxon>
        <taxon>Basidiomycota</taxon>
        <taxon>Agaricomycotina</taxon>
        <taxon>Agaricomycetes</taxon>
        <taxon>Agaricomycetidae</taxon>
        <taxon>Agaricales</taxon>
        <taxon>Agaricineae</taxon>
        <taxon>Crepidotaceae</taxon>
        <taxon>Crepidotus</taxon>
    </lineage>
</organism>
<feature type="region of interest" description="Disordered" evidence="9">
    <location>
        <begin position="341"/>
        <end position="361"/>
    </location>
</feature>
<evidence type="ECO:0000256" key="1">
    <source>
        <dbReference type="ARBA" id="ARBA00001974"/>
    </source>
</evidence>
<evidence type="ECO:0000256" key="4">
    <source>
        <dbReference type="ARBA" id="ARBA00022630"/>
    </source>
</evidence>
<evidence type="ECO:0000256" key="7">
    <source>
        <dbReference type="ARBA" id="ARBA00023002"/>
    </source>
</evidence>
<reference evidence="11" key="1">
    <citation type="submission" date="2020-11" db="EMBL/GenBank/DDBJ databases">
        <authorList>
            <consortium name="DOE Joint Genome Institute"/>
            <person name="Ahrendt S."/>
            <person name="Riley R."/>
            <person name="Andreopoulos W."/>
            <person name="Labutti K."/>
            <person name="Pangilinan J."/>
            <person name="Ruiz-Duenas F.J."/>
            <person name="Barrasa J.M."/>
            <person name="Sanchez-Garcia M."/>
            <person name="Camarero S."/>
            <person name="Miyauchi S."/>
            <person name="Serrano A."/>
            <person name="Linde D."/>
            <person name="Babiker R."/>
            <person name="Drula E."/>
            <person name="Ayuso-Fernandez I."/>
            <person name="Pacheco R."/>
            <person name="Padilla G."/>
            <person name="Ferreira P."/>
            <person name="Barriuso J."/>
            <person name="Kellner H."/>
            <person name="Castanera R."/>
            <person name="Alfaro M."/>
            <person name="Ramirez L."/>
            <person name="Pisabarro A.G."/>
            <person name="Kuo A."/>
            <person name="Tritt A."/>
            <person name="Lipzen A."/>
            <person name="He G."/>
            <person name="Yan M."/>
            <person name="Ng V."/>
            <person name="Cullen D."/>
            <person name="Martin F."/>
            <person name="Rosso M.-N."/>
            <person name="Henrissat B."/>
            <person name="Hibbett D."/>
            <person name="Martinez A.T."/>
            <person name="Grigoriev I.V."/>
        </authorList>
    </citation>
    <scope>NUCLEOTIDE SEQUENCE</scope>
    <source>
        <strain evidence="11">CBS 506.95</strain>
    </source>
</reference>
<evidence type="ECO:0000313" key="12">
    <source>
        <dbReference type="Proteomes" id="UP000807306"/>
    </source>
</evidence>
<evidence type="ECO:0000256" key="6">
    <source>
        <dbReference type="ARBA" id="ARBA00022857"/>
    </source>
</evidence>
<dbReference type="AlphaFoldDB" id="A0A9P6ED91"/>
<keyword evidence="4" id="KW-0285">Flavoprotein</keyword>
<name>A0A9P6ED91_9AGAR</name>
<gene>
    <name evidence="11" type="ORF">CPB83DRAFT_936511</name>
</gene>
<dbReference type="FunFam" id="3.20.20.220:FF:000002">
    <property type="entry name" value="Methylenetetrahydrofolate reductase"/>
    <property type="match status" value="1"/>
</dbReference>
<comment type="caution">
    <text evidence="11">The sequence shown here is derived from an EMBL/GenBank/DDBJ whole genome shotgun (WGS) entry which is preliminary data.</text>
</comment>
<proteinExistence type="inferred from homology"/>
<dbReference type="GO" id="GO:0071949">
    <property type="term" value="F:FAD binding"/>
    <property type="evidence" value="ECO:0007669"/>
    <property type="project" value="TreeGrafter"/>
</dbReference>
<dbReference type="OrthoDB" id="16284at2759"/>
<dbReference type="GO" id="GO:0035999">
    <property type="term" value="P:tetrahydrofolate interconversion"/>
    <property type="evidence" value="ECO:0007669"/>
    <property type="project" value="TreeGrafter"/>
</dbReference>
<dbReference type="EMBL" id="MU157865">
    <property type="protein sequence ID" value="KAF9526957.1"/>
    <property type="molecule type" value="Genomic_DNA"/>
</dbReference>
<dbReference type="PANTHER" id="PTHR45754">
    <property type="entry name" value="METHYLENETETRAHYDROFOLATE REDUCTASE"/>
    <property type="match status" value="1"/>
</dbReference>
<comment type="cofactor">
    <cofactor evidence="1">
        <name>FAD</name>
        <dbReference type="ChEBI" id="CHEBI:57692"/>
    </cofactor>
</comment>
<dbReference type="InterPro" id="IPR053806">
    <property type="entry name" value="MTHFR_C"/>
</dbReference>
<dbReference type="GO" id="GO:0009086">
    <property type="term" value="P:methionine biosynthetic process"/>
    <property type="evidence" value="ECO:0007669"/>
    <property type="project" value="TreeGrafter"/>
</dbReference>
<keyword evidence="6" id="KW-0521">NADP</keyword>
<accession>A0A9P6ED91</accession>
<evidence type="ECO:0000256" key="8">
    <source>
        <dbReference type="RuleBase" id="RU004254"/>
    </source>
</evidence>
<comment type="similarity">
    <text evidence="3">Belongs to the methylenetetrahydrofolate reductase family.</text>
</comment>
<feature type="compositionally biased region" description="Polar residues" evidence="9">
    <location>
        <begin position="341"/>
        <end position="357"/>
    </location>
</feature>
<dbReference type="SUPFAM" id="SSF51730">
    <property type="entry name" value="FAD-linked oxidoreductase"/>
    <property type="match status" value="1"/>
</dbReference>
<sequence>MTSSQNKSLAERIASHSVNRPFYSFEFFPPRTDQGFENLVSRIERLSTLNPLAISVTWGAGGSTKDRSLELASLVRKTGFDTIIHLTCTNMQMGLVDQVLKSVKVNGIKNVLALRGDPPRGEEEWIASDSRFTRAIDLVSYIRSVPEYASWFCIGVAGYPDGHPDSYVDEDTEIMRLKEKVDAGANFIVTQLFYDADKFLSWYKKLRQKGIKVPVLPGIMPIQTYSSFLRVTKLCGARIPDSVADALNRISHDDDLVKDYGVKLTVDIIRKLQSTGGLTGFHFCTLNLEKSVQRVLDTLGWTGTPTLQIPAINKLIVETPGTPTHPSPTGESTFLISPSTASNTANKTLSSISSSETEAGRGELNNAASWDDFPNGRFGDFKSPAFGDQNLWGGSNLLITDSVPGQRHEAKAQWGSPKSKDDLNSLFLSYLQSKIPTTPFSPAPLSPESSTILPFLEKLTGKGWWTVGSQPAVNGAKSSDSMFGWGPKAGYVFQKCFVEFFCEENDVVALEKRVKDESGGWVHLFACNNQGDLRTNVPPDGRNAVTWGVFPAKEIIQTTIIEQESFLSWKDEAFSIWSEWASFYPPRSTERELLEQVRDRKWLVSLVHHDYQNADALWTFLVPTDVAKQ</sequence>
<keyword evidence="12" id="KW-1185">Reference proteome</keyword>
<feature type="domain" description="MTHFR SAM-binding regulatory" evidence="10">
    <location>
        <begin position="367"/>
        <end position="620"/>
    </location>
</feature>
<keyword evidence="5" id="KW-0274">FAD</keyword>
<evidence type="ECO:0000256" key="2">
    <source>
        <dbReference type="ARBA" id="ARBA00004777"/>
    </source>
</evidence>